<evidence type="ECO:0000256" key="1">
    <source>
        <dbReference type="ARBA" id="ARBA00004138"/>
    </source>
</evidence>
<dbReference type="OrthoDB" id="423881at2759"/>
<organism evidence="5 6">
    <name type="scientific">Ladona fulva</name>
    <name type="common">Scarce chaser dragonfly</name>
    <name type="synonym">Libellula fulva</name>
    <dbReference type="NCBI Taxonomy" id="123851"/>
    <lineage>
        <taxon>Eukaryota</taxon>
        <taxon>Metazoa</taxon>
        <taxon>Ecdysozoa</taxon>
        <taxon>Arthropoda</taxon>
        <taxon>Hexapoda</taxon>
        <taxon>Insecta</taxon>
        <taxon>Pterygota</taxon>
        <taxon>Palaeoptera</taxon>
        <taxon>Odonata</taxon>
        <taxon>Epiprocta</taxon>
        <taxon>Anisoptera</taxon>
        <taxon>Libelluloidea</taxon>
        <taxon>Libellulidae</taxon>
        <taxon>Ladona</taxon>
    </lineage>
</organism>
<keyword evidence="3" id="KW-0969">Cilium</keyword>
<dbReference type="GO" id="GO:0005929">
    <property type="term" value="C:cilium"/>
    <property type="evidence" value="ECO:0007669"/>
    <property type="project" value="UniProtKB-SubCell"/>
</dbReference>
<dbReference type="InterPro" id="IPR019530">
    <property type="entry name" value="Intra-flagellar_transport_57"/>
</dbReference>
<dbReference type="Proteomes" id="UP000792457">
    <property type="component" value="Unassembled WGS sequence"/>
</dbReference>
<dbReference type="GO" id="GO:0005815">
    <property type="term" value="C:microtubule organizing center"/>
    <property type="evidence" value="ECO:0007669"/>
    <property type="project" value="TreeGrafter"/>
</dbReference>
<dbReference type="GO" id="GO:0005794">
    <property type="term" value="C:Golgi apparatus"/>
    <property type="evidence" value="ECO:0007669"/>
    <property type="project" value="TreeGrafter"/>
</dbReference>
<evidence type="ECO:0000256" key="3">
    <source>
        <dbReference type="ARBA" id="ARBA00023069"/>
    </source>
</evidence>
<comment type="subcellular location">
    <subcellularLocation>
        <location evidence="1">Cell projection</location>
        <location evidence="1">Cilium</location>
    </subcellularLocation>
</comment>
<dbReference type="GO" id="GO:0030992">
    <property type="term" value="C:intraciliary transport particle B"/>
    <property type="evidence" value="ECO:0007669"/>
    <property type="project" value="TreeGrafter"/>
</dbReference>
<sequence>MRSTFIMMRETDNRRIDDGDSGPGNAYAPFVTMEDLIDKLKLLNYHEEFVLGLKMKPLNRHYFALSTNPMEQFSSFTSLCAWLIRKSGQPFDQPQEYDDPNSTISSILDCARDKGIMITFPPSKLKQGSGENAVFILDKLADDALRTCKLNWKKPIIPPEAEITEGVSDDEAELILEKIEEELAAVYSDEDDAVMPENDIMASKGFWNDQNEQEKQSVLESTVTADEWKLEVERVLPQLKVTIKPDPRDLLYHVSDMHRYKDSMKEALLPSKINLEKLHTDITQSMEKIGMREKYLNNELEPLINEFKVLQKQLAESQDAYNAASKVASNHTQVLNQLTEELELVKQETEERGSSMTDGTPLINIKKALSQLKGEIAVQDVRIGIFEHSLLHARLRDKTKTQEDLMSMNNVQLSSLHNFTATSAPHVGGLRKF</sequence>
<name>A0A8K0NY90_LADFU</name>
<evidence type="ECO:0000256" key="4">
    <source>
        <dbReference type="ARBA" id="ARBA00023273"/>
    </source>
</evidence>
<gene>
    <name evidence="5" type="ORF">J437_LFUL006192</name>
</gene>
<keyword evidence="4" id="KW-0966">Cell projection</keyword>
<dbReference type="PANTHER" id="PTHR16011:SF0">
    <property type="entry name" value="INTRAFLAGELLAR TRANSPORT PROTEIN 57 HOMOLOG"/>
    <property type="match status" value="1"/>
</dbReference>
<dbReference type="AlphaFoldDB" id="A0A8K0NY90"/>
<dbReference type="PANTHER" id="PTHR16011">
    <property type="entry name" value="IFT57/HIPPI"/>
    <property type="match status" value="1"/>
</dbReference>
<dbReference type="EMBL" id="KZ308260">
    <property type="protein sequence ID" value="KAG8225963.1"/>
    <property type="molecule type" value="Genomic_DNA"/>
</dbReference>
<protein>
    <recommendedName>
        <fullName evidence="7">Intraflagellar transport protein 57 homolog</fullName>
    </recommendedName>
</protein>
<accession>A0A8K0NY90</accession>
<evidence type="ECO:0000313" key="6">
    <source>
        <dbReference type="Proteomes" id="UP000792457"/>
    </source>
</evidence>
<comment type="similarity">
    <text evidence="2">Belongs to the IFT57 family.</text>
</comment>
<reference evidence="5" key="1">
    <citation type="submission" date="2013-04" db="EMBL/GenBank/DDBJ databases">
        <authorList>
            <person name="Qu J."/>
            <person name="Murali S.C."/>
            <person name="Bandaranaike D."/>
            <person name="Bellair M."/>
            <person name="Blankenburg K."/>
            <person name="Chao H."/>
            <person name="Dinh H."/>
            <person name="Doddapaneni H."/>
            <person name="Downs B."/>
            <person name="Dugan-Rocha S."/>
            <person name="Elkadiri S."/>
            <person name="Gnanaolivu R.D."/>
            <person name="Hernandez B."/>
            <person name="Javaid M."/>
            <person name="Jayaseelan J.C."/>
            <person name="Lee S."/>
            <person name="Li M."/>
            <person name="Ming W."/>
            <person name="Munidasa M."/>
            <person name="Muniz J."/>
            <person name="Nguyen L."/>
            <person name="Ongeri F."/>
            <person name="Osuji N."/>
            <person name="Pu L.-L."/>
            <person name="Puazo M."/>
            <person name="Qu C."/>
            <person name="Quiroz J."/>
            <person name="Raj R."/>
            <person name="Weissenberger G."/>
            <person name="Xin Y."/>
            <person name="Zou X."/>
            <person name="Han Y."/>
            <person name="Richards S."/>
            <person name="Worley K."/>
            <person name="Muzny D."/>
            <person name="Gibbs R."/>
        </authorList>
    </citation>
    <scope>NUCLEOTIDE SEQUENCE</scope>
    <source>
        <strain evidence="5">Sampled in the wild</strain>
    </source>
</reference>
<evidence type="ECO:0000313" key="5">
    <source>
        <dbReference type="EMBL" id="KAG8225963.1"/>
    </source>
</evidence>
<dbReference type="GO" id="GO:1905515">
    <property type="term" value="P:non-motile cilium assembly"/>
    <property type="evidence" value="ECO:0007669"/>
    <property type="project" value="TreeGrafter"/>
</dbReference>
<reference evidence="5" key="2">
    <citation type="submission" date="2017-10" db="EMBL/GenBank/DDBJ databases">
        <title>Ladona fulva Genome sequencing and assembly.</title>
        <authorList>
            <person name="Murali S."/>
            <person name="Richards S."/>
            <person name="Bandaranaike D."/>
            <person name="Bellair M."/>
            <person name="Blankenburg K."/>
            <person name="Chao H."/>
            <person name="Dinh H."/>
            <person name="Doddapaneni H."/>
            <person name="Dugan-Rocha S."/>
            <person name="Elkadiri S."/>
            <person name="Gnanaolivu R."/>
            <person name="Hernandez B."/>
            <person name="Skinner E."/>
            <person name="Javaid M."/>
            <person name="Lee S."/>
            <person name="Li M."/>
            <person name="Ming W."/>
            <person name="Munidasa M."/>
            <person name="Muniz J."/>
            <person name="Nguyen L."/>
            <person name="Hughes D."/>
            <person name="Osuji N."/>
            <person name="Pu L.-L."/>
            <person name="Puazo M."/>
            <person name="Qu C."/>
            <person name="Quiroz J."/>
            <person name="Raj R."/>
            <person name="Weissenberger G."/>
            <person name="Xin Y."/>
            <person name="Zou X."/>
            <person name="Han Y."/>
            <person name="Worley K."/>
            <person name="Muzny D."/>
            <person name="Gibbs R."/>
        </authorList>
    </citation>
    <scope>NUCLEOTIDE SEQUENCE</scope>
    <source>
        <strain evidence="5">Sampled in the wild</strain>
    </source>
</reference>
<comment type="caution">
    <text evidence="5">The sequence shown here is derived from an EMBL/GenBank/DDBJ whole genome shotgun (WGS) entry which is preliminary data.</text>
</comment>
<dbReference type="GO" id="GO:0042073">
    <property type="term" value="P:intraciliary transport"/>
    <property type="evidence" value="ECO:0007669"/>
    <property type="project" value="TreeGrafter"/>
</dbReference>
<dbReference type="Pfam" id="PF10498">
    <property type="entry name" value="IFT57"/>
    <property type="match status" value="1"/>
</dbReference>
<keyword evidence="6" id="KW-1185">Reference proteome</keyword>
<evidence type="ECO:0008006" key="7">
    <source>
        <dbReference type="Google" id="ProtNLM"/>
    </source>
</evidence>
<evidence type="ECO:0000256" key="2">
    <source>
        <dbReference type="ARBA" id="ARBA00009415"/>
    </source>
</evidence>
<proteinExistence type="inferred from homology"/>